<dbReference type="InterPro" id="IPR025638">
    <property type="entry name" value="DUF4336"/>
</dbReference>
<dbReference type="Pfam" id="PF14234">
    <property type="entry name" value="DUF4336"/>
    <property type="match status" value="1"/>
</dbReference>
<comment type="caution">
    <text evidence="1">The sequence shown here is derived from an EMBL/GenBank/DDBJ whole genome shotgun (WGS) entry which is preliminary data.</text>
</comment>
<accession>A0A9W7L7E1</accession>
<name>A0A9W7L7E1_9STRA</name>
<dbReference type="OrthoDB" id="421671at2759"/>
<dbReference type="PANTHER" id="PTHR33835:SF2">
    <property type="entry name" value="LYSINE-TRNA LIGASE"/>
    <property type="match status" value="1"/>
</dbReference>
<sequence length="425" mass="46820">MLLSNGCERYKRDTYAALRRMRHSLAGSSLLPLTSTITGKRPTLLHTVVPGEIWTQDQQLGIVNVNVPIRSTIIKIPGGGLNVINPIQPTPESVSQLHSLEEVHGPVKNVILTSTAVEHRGSLGPFTQKFPKATCLYVKGQWTFPLPLGLRETGVVSRDITPLPTSGIIPSTGGLLIKTLGPLKFKSVGTYAEGAVYEGRTRTVVLTDSVASVTEEPPDIIMVDRRPLLYHARDDGSEVVDDTPSTWRKGWRRMTLFGLCFYPGKIKVKGFIKAVIDANNTPKEMRGLGSDAVPANLYPWSWLPGDESNFASFGDGKLFVPPILSKLIFDRDPEAVLAWAEDVAKWDFVRVIGAHYNNDVKAGPEEFLRAFDVLKGGEKGGRNRVMTEDLELLQKASDRLTKLGIVEESKVCDGEEARNIERLKL</sequence>
<proteinExistence type="predicted"/>
<keyword evidence="2" id="KW-1185">Reference proteome</keyword>
<evidence type="ECO:0000313" key="1">
    <source>
        <dbReference type="EMBL" id="GMI37597.1"/>
    </source>
</evidence>
<evidence type="ECO:0000313" key="2">
    <source>
        <dbReference type="Proteomes" id="UP001165065"/>
    </source>
</evidence>
<dbReference type="PANTHER" id="PTHR33835">
    <property type="entry name" value="YALI0C07656P"/>
    <property type="match status" value="1"/>
</dbReference>
<dbReference type="AlphaFoldDB" id="A0A9W7L7E1"/>
<reference evidence="2" key="1">
    <citation type="journal article" date="2023" name="Commun. Biol.">
        <title>Genome analysis of Parmales, the sister group of diatoms, reveals the evolutionary specialization of diatoms from phago-mixotrophs to photoautotrophs.</title>
        <authorList>
            <person name="Ban H."/>
            <person name="Sato S."/>
            <person name="Yoshikawa S."/>
            <person name="Yamada K."/>
            <person name="Nakamura Y."/>
            <person name="Ichinomiya M."/>
            <person name="Sato N."/>
            <person name="Blanc-Mathieu R."/>
            <person name="Endo H."/>
            <person name="Kuwata A."/>
            <person name="Ogata H."/>
        </authorList>
    </citation>
    <scope>NUCLEOTIDE SEQUENCE [LARGE SCALE GENOMIC DNA]</scope>
</reference>
<organism evidence="1 2">
    <name type="scientific">Triparma columacea</name>
    <dbReference type="NCBI Taxonomy" id="722753"/>
    <lineage>
        <taxon>Eukaryota</taxon>
        <taxon>Sar</taxon>
        <taxon>Stramenopiles</taxon>
        <taxon>Ochrophyta</taxon>
        <taxon>Bolidophyceae</taxon>
        <taxon>Parmales</taxon>
        <taxon>Triparmaceae</taxon>
        <taxon>Triparma</taxon>
    </lineage>
</organism>
<gene>
    <name evidence="1" type="ORF">TrCOL_g3549</name>
</gene>
<dbReference type="EMBL" id="BRYA01000075">
    <property type="protein sequence ID" value="GMI37597.1"/>
    <property type="molecule type" value="Genomic_DNA"/>
</dbReference>
<protein>
    <submittedName>
        <fullName evidence="1">Uncharacterized protein</fullName>
    </submittedName>
</protein>
<dbReference type="Proteomes" id="UP001165065">
    <property type="component" value="Unassembled WGS sequence"/>
</dbReference>